<keyword evidence="4" id="KW-0511">Multifunctional enzyme</keyword>
<organism evidence="9 10">
    <name type="scientific">Accipiter nisus</name>
    <name type="common">Eurasian sparrowhawk</name>
    <dbReference type="NCBI Taxonomy" id="211598"/>
    <lineage>
        <taxon>Eukaryota</taxon>
        <taxon>Metazoa</taxon>
        <taxon>Chordata</taxon>
        <taxon>Craniata</taxon>
        <taxon>Vertebrata</taxon>
        <taxon>Euteleostomi</taxon>
        <taxon>Archelosauria</taxon>
        <taxon>Archosauria</taxon>
        <taxon>Dinosauria</taxon>
        <taxon>Saurischia</taxon>
        <taxon>Theropoda</taxon>
        <taxon>Coelurosauria</taxon>
        <taxon>Aves</taxon>
        <taxon>Neognathae</taxon>
        <taxon>Neoaves</taxon>
        <taxon>Telluraves</taxon>
        <taxon>Accipitrimorphae</taxon>
        <taxon>Accipitriformes</taxon>
        <taxon>Accipitridae</taxon>
        <taxon>Accipitrinae</taxon>
        <taxon>Accipiter</taxon>
    </lineage>
</organism>
<dbReference type="PANTHER" id="PTHR12176:SF78">
    <property type="entry name" value="EEF1A LYSINE AND N-TERMINAL METHYLTRANSFERASE"/>
    <property type="match status" value="1"/>
</dbReference>
<name>A0A8B9M4M8_9AVES</name>
<dbReference type="Proteomes" id="UP000694541">
    <property type="component" value="Unplaced"/>
</dbReference>
<dbReference type="InterPro" id="IPR051419">
    <property type="entry name" value="Lys/N-term_MeTrsfase_sf"/>
</dbReference>
<evidence type="ECO:0000256" key="2">
    <source>
        <dbReference type="ARBA" id="ARBA00022603"/>
    </source>
</evidence>
<evidence type="ECO:0000256" key="6">
    <source>
        <dbReference type="ARBA" id="ARBA00081503"/>
    </source>
</evidence>
<evidence type="ECO:0000259" key="8">
    <source>
        <dbReference type="Pfam" id="PF13847"/>
    </source>
</evidence>
<dbReference type="Pfam" id="PF13847">
    <property type="entry name" value="Methyltransf_31"/>
    <property type="match status" value="1"/>
</dbReference>
<evidence type="ECO:0000313" key="10">
    <source>
        <dbReference type="Proteomes" id="UP000694541"/>
    </source>
</evidence>
<proteinExistence type="inferred from homology"/>
<reference evidence="9" key="2">
    <citation type="submission" date="2025-09" db="UniProtKB">
        <authorList>
            <consortium name="Ensembl"/>
        </authorList>
    </citation>
    <scope>IDENTIFICATION</scope>
</reference>
<dbReference type="PANTHER" id="PTHR12176">
    <property type="entry name" value="SAM-DEPENDENT METHYLTRANSFERASE SUPERFAMILY PROTEIN"/>
    <property type="match status" value="1"/>
</dbReference>
<dbReference type="FunFam" id="3.40.50.150:FF:000110">
    <property type="entry name" value="methyltransferase-like protein 13 isoform X1"/>
    <property type="match status" value="1"/>
</dbReference>
<reference evidence="9" key="1">
    <citation type="submission" date="2025-08" db="UniProtKB">
        <authorList>
            <consortium name="Ensembl"/>
        </authorList>
    </citation>
    <scope>IDENTIFICATION</scope>
</reference>
<dbReference type="InterPro" id="IPR025714">
    <property type="entry name" value="Methyltranfer_dom"/>
</dbReference>
<dbReference type="GO" id="GO:0008168">
    <property type="term" value="F:methyltransferase activity"/>
    <property type="evidence" value="ECO:0007669"/>
    <property type="project" value="UniProtKB-KW"/>
</dbReference>
<dbReference type="Ensembl" id="ENSANIT00000002766.1">
    <property type="protein sequence ID" value="ENSANIP00000002676.1"/>
    <property type="gene ID" value="ENSANIG00000001854.1"/>
</dbReference>
<evidence type="ECO:0000256" key="3">
    <source>
        <dbReference type="ARBA" id="ARBA00022679"/>
    </source>
</evidence>
<keyword evidence="10" id="KW-1185">Reference proteome</keyword>
<evidence type="ECO:0000313" key="9">
    <source>
        <dbReference type="Ensembl" id="ENSANIP00000002676.1"/>
    </source>
</evidence>
<dbReference type="SUPFAM" id="SSF53335">
    <property type="entry name" value="S-adenosyl-L-methionine-dependent methyltransferases"/>
    <property type="match status" value="2"/>
</dbReference>
<dbReference type="GO" id="GO:0032259">
    <property type="term" value="P:methylation"/>
    <property type="evidence" value="ECO:0007669"/>
    <property type="project" value="UniProtKB-KW"/>
</dbReference>
<evidence type="ECO:0000256" key="1">
    <source>
        <dbReference type="ARBA" id="ARBA00008361"/>
    </source>
</evidence>
<feature type="compositionally biased region" description="Basic residues" evidence="7">
    <location>
        <begin position="434"/>
        <end position="444"/>
    </location>
</feature>
<keyword evidence="3" id="KW-0808">Transferase</keyword>
<keyword evidence="2" id="KW-0489">Methyltransferase</keyword>
<sequence>MDLLPRSPAEFGSARYWDRFFRQRGQRPFEWYGAFPELCPVLHKYVRPRDKVLVVGCGNSELSEQMYDVGMCEDIVNVDVSDAVIRQMQERSRTKRPKMSYLLMDMLQMDFPDAHFQVVLDKGTLDAILTDEEEATLAKVDKMFAEISRVLQVGGRYLCVSLAQAHVLKKAVEYFSQEGWVVRVHQVAGSRDKQQFVLPVFIYVMTKFRKIPGSAPQILEICPEEQDKPMRVESVERLVAAVKDRQHYALLCSQLSKLPCGEQVSLDLCDKESGRPRYTLHVVDSPSVKSSRDNHFAIFIIPQGRETEWLFGTEEGRRQLATSAGFRRLVTVALHREQHYEGMAGIQAELSGKVMELAPPGLPARQQVPFVSVGGDIGVRTVRHRDTSTLSGEYVIEDVKGDGTCYFRRLIFLRNRNVVQSEARLLAPMPLPGQKKRRKDKKKPSPTEPPAAIDKSYLCCEHHKAMVAGLCLLGGPNPLPGDKAGGGRLCPRQVWGRHVGVPMPQLPGEGLSWLGYPMCPSQSGLGRVGLDGWCGHSYPSGSPWCFLLAGTPLAVLVVGLGGGSLPLFIHDYFSQAHVAVVEIDPSMLEVATRWFGFSQDDRMQVHVSDGLDYVAKLAAEGITSQNIPGTLSIPVGDVLGTRALDFFHPLLPVPTHLLPCVATTELTTQTICTRFCLFH</sequence>
<comment type="similarity">
    <text evidence="1">Belongs to the methyltransferase superfamily.</text>
</comment>
<dbReference type="AlphaFoldDB" id="A0A8B9M4M8"/>
<evidence type="ECO:0000256" key="7">
    <source>
        <dbReference type="SAM" id="MobiDB-lite"/>
    </source>
</evidence>
<feature type="region of interest" description="Disordered" evidence="7">
    <location>
        <begin position="428"/>
        <end position="450"/>
    </location>
</feature>
<feature type="domain" description="Methyltransferase" evidence="8">
    <location>
        <begin position="50"/>
        <end position="172"/>
    </location>
</feature>
<dbReference type="CDD" id="cd02440">
    <property type="entry name" value="AdoMet_MTases"/>
    <property type="match status" value="1"/>
</dbReference>
<evidence type="ECO:0000256" key="5">
    <source>
        <dbReference type="ARBA" id="ARBA00071300"/>
    </source>
</evidence>
<protein>
    <recommendedName>
        <fullName evidence="5">eEF1A lysine and N-terminal methyltransferase</fullName>
    </recommendedName>
    <alternativeName>
        <fullName evidence="6">Methyltransferase-like protein 13</fullName>
    </alternativeName>
</protein>
<dbReference type="InterPro" id="IPR029063">
    <property type="entry name" value="SAM-dependent_MTases_sf"/>
</dbReference>
<dbReference type="Gene3D" id="3.40.50.150">
    <property type="entry name" value="Vaccinia Virus protein VP39"/>
    <property type="match status" value="2"/>
</dbReference>
<evidence type="ECO:0000256" key="4">
    <source>
        <dbReference type="ARBA" id="ARBA00023268"/>
    </source>
</evidence>
<accession>A0A8B9M4M8</accession>